<keyword evidence="2" id="KW-1185">Reference proteome</keyword>
<name>A0A915A344_PARUN</name>
<dbReference type="Proteomes" id="UP000887569">
    <property type="component" value="Unplaced"/>
</dbReference>
<sequence length="149" mass="16881">MFEVDWSFGNAYVSLYNERYPCASQRVASTKNRKGLLVVHVVRKDTLKPYIGKATMLADGGQAAFKVLLKYIEKPNGSDSHVLFIAAMAGTLPQFFSQQRRICYRFFILRIVLVSSKHKSNKNIAVCLVTFICIMVASGKYLVIRMKFS</sequence>
<organism evidence="2 3">
    <name type="scientific">Parascaris univalens</name>
    <name type="common">Nematode worm</name>
    <dbReference type="NCBI Taxonomy" id="6257"/>
    <lineage>
        <taxon>Eukaryota</taxon>
        <taxon>Metazoa</taxon>
        <taxon>Ecdysozoa</taxon>
        <taxon>Nematoda</taxon>
        <taxon>Chromadorea</taxon>
        <taxon>Rhabditida</taxon>
        <taxon>Spirurina</taxon>
        <taxon>Ascaridomorpha</taxon>
        <taxon>Ascaridoidea</taxon>
        <taxon>Ascarididae</taxon>
        <taxon>Parascaris</taxon>
    </lineage>
</organism>
<keyword evidence="1" id="KW-0472">Membrane</keyword>
<protein>
    <submittedName>
        <fullName evidence="3">Uncharacterized protein</fullName>
    </submittedName>
</protein>
<accession>A0A915A344</accession>
<reference evidence="3" key="1">
    <citation type="submission" date="2022-11" db="UniProtKB">
        <authorList>
            <consortium name="WormBaseParasite"/>
        </authorList>
    </citation>
    <scope>IDENTIFICATION</scope>
</reference>
<keyword evidence="1" id="KW-1133">Transmembrane helix</keyword>
<proteinExistence type="predicted"/>
<feature type="transmembrane region" description="Helical" evidence="1">
    <location>
        <begin position="123"/>
        <end position="143"/>
    </location>
</feature>
<dbReference type="WBParaSite" id="PgE304_g001_t03">
    <property type="protein sequence ID" value="PgE304_g001_t03"/>
    <property type="gene ID" value="PgE304_g001"/>
</dbReference>
<keyword evidence="1" id="KW-0812">Transmembrane</keyword>
<dbReference type="AlphaFoldDB" id="A0A915A344"/>
<evidence type="ECO:0000313" key="2">
    <source>
        <dbReference type="Proteomes" id="UP000887569"/>
    </source>
</evidence>
<evidence type="ECO:0000313" key="3">
    <source>
        <dbReference type="WBParaSite" id="PgE304_g001_t03"/>
    </source>
</evidence>
<evidence type="ECO:0000256" key="1">
    <source>
        <dbReference type="SAM" id="Phobius"/>
    </source>
</evidence>